<keyword evidence="3" id="KW-1185">Reference proteome</keyword>
<accession>A0AAD8CU64</accession>
<evidence type="ECO:0000313" key="3">
    <source>
        <dbReference type="Proteomes" id="UP001230051"/>
    </source>
</evidence>
<reference evidence="2" key="1">
    <citation type="submission" date="2022-02" db="EMBL/GenBank/DDBJ databases">
        <title>Atlantic sturgeon de novo genome assembly.</title>
        <authorList>
            <person name="Stock M."/>
            <person name="Klopp C."/>
            <person name="Guiguen Y."/>
            <person name="Cabau C."/>
            <person name="Parinello H."/>
            <person name="Santidrian Yebra-Pimentel E."/>
            <person name="Kuhl H."/>
            <person name="Dirks R.P."/>
            <person name="Guessner J."/>
            <person name="Wuertz S."/>
            <person name="Du K."/>
            <person name="Schartl M."/>
        </authorList>
    </citation>
    <scope>NUCLEOTIDE SEQUENCE</scope>
    <source>
        <strain evidence="2">STURGEONOMICS-FGT-2020</strain>
        <tissue evidence="2">Whole blood</tissue>
    </source>
</reference>
<gene>
    <name evidence="2" type="primary">SPACA9</name>
    <name evidence="2" type="ORF">AOXY_G26861</name>
</gene>
<organism evidence="2 3">
    <name type="scientific">Acipenser oxyrinchus oxyrinchus</name>
    <dbReference type="NCBI Taxonomy" id="40147"/>
    <lineage>
        <taxon>Eukaryota</taxon>
        <taxon>Metazoa</taxon>
        <taxon>Chordata</taxon>
        <taxon>Craniata</taxon>
        <taxon>Vertebrata</taxon>
        <taxon>Euteleostomi</taxon>
        <taxon>Actinopterygii</taxon>
        <taxon>Chondrostei</taxon>
        <taxon>Acipenseriformes</taxon>
        <taxon>Acipenseridae</taxon>
        <taxon>Acipenser</taxon>
    </lineage>
</organism>
<dbReference type="EMBL" id="JAGXEW010000030">
    <property type="protein sequence ID" value="KAK1155503.1"/>
    <property type="molecule type" value="Genomic_DNA"/>
</dbReference>
<feature type="region of interest" description="Disordered" evidence="1">
    <location>
        <begin position="159"/>
        <end position="222"/>
    </location>
</feature>
<dbReference type="GO" id="GO:0001669">
    <property type="term" value="C:acrosomal vesicle"/>
    <property type="evidence" value="ECO:0007669"/>
    <property type="project" value="TreeGrafter"/>
</dbReference>
<evidence type="ECO:0000256" key="1">
    <source>
        <dbReference type="SAM" id="MobiDB-lite"/>
    </source>
</evidence>
<dbReference type="AlphaFoldDB" id="A0AAD8CU64"/>
<dbReference type="Proteomes" id="UP001230051">
    <property type="component" value="Unassembled WGS sequence"/>
</dbReference>
<feature type="compositionally biased region" description="Pro residues" evidence="1">
    <location>
        <begin position="213"/>
        <end position="222"/>
    </location>
</feature>
<protein>
    <submittedName>
        <fullName evidence="2">Sperm acrosome-associated protein 9-like</fullName>
    </submittedName>
</protein>
<dbReference type="Pfam" id="PF15120">
    <property type="entry name" value="SPACA9"/>
    <property type="match status" value="1"/>
</dbReference>
<dbReference type="GO" id="GO:0036126">
    <property type="term" value="C:sperm flagellum"/>
    <property type="evidence" value="ECO:0007669"/>
    <property type="project" value="TreeGrafter"/>
</dbReference>
<dbReference type="PANTHER" id="PTHR32455">
    <property type="entry name" value="SPERM ACROSOME-ASSOCIATED PROTEIN 9"/>
    <property type="match status" value="1"/>
</dbReference>
<evidence type="ECO:0000313" key="2">
    <source>
        <dbReference type="EMBL" id="KAK1155503.1"/>
    </source>
</evidence>
<proteinExistence type="predicted"/>
<dbReference type="InterPro" id="IPR027818">
    <property type="entry name" value="SPACA9"/>
</dbReference>
<feature type="compositionally biased region" description="Polar residues" evidence="1">
    <location>
        <begin position="179"/>
        <end position="188"/>
    </location>
</feature>
<name>A0AAD8CU64_ACIOX</name>
<comment type="caution">
    <text evidence="2">The sequence shown here is derived from an EMBL/GenBank/DDBJ whole genome shotgun (WGS) entry which is preliminary data.</text>
</comment>
<sequence length="222" mass="24864">MNELLDSLKSLEQSCMRFRQQQFTFISALERTREHAHEKTKPVSTLAQVQNYLDHHCHNTTDQGILKLFLDIVRDLSHTLQRLESMMTEDSPASYCLEACRTLLFHNNDLSHIRAKYPHDEVNHLSCNEARNYYGGVVSLIPVVLDLLQQGVTSSQRAQRRLAAEQGAEQARSSRAGPLSNTTATQAGSGAIKKGGCSPYNEAGPWDTTKPAWRPPGPINKH</sequence>
<dbReference type="PANTHER" id="PTHR32455:SF1">
    <property type="entry name" value="SPERM ACROSOME-ASSOCIATED PROTEIN 9"/>
    <property type="match status" value="1"/>
</dbReference>
<dbReference type="GO" id="GO:0097546">
    <property type="term" value="C:ciliary base"/>
    <property type="evidence" value="ECO:0007669"/>
    <property type="project" value="TreeGrafter"/>
</dbReference>